<dbReference type="Proteomes" id="UP000294830">
    <property type="component" value="Unassembled WGS sequence"/>
</dbReference>
<keyword evidence="1" id="KW-0472">Membrane</keyword>
<organism evidence="2 3">
    <name type="scientific">Acetobacteroides hydrogenigenes</name>
    <dbReference type="NCBI Taxonomy" id="979970"/>
    <lineage>
        <taxon>Bacteria</taxon>
        <taxon>Pseudomonadati</taxon>
        <taxon>Bacteroidota</taxon>
        <taxon>Bacteroidia</taxon>
        <taxon>Bacteroidales</taxon>
        <taxon>Rikenellaceae</taxon>
        <taxon>Acetobacteroides</taxon>
    </lineage>
</organism>
<protein>
    <submittedName>
        <fullName evidence="2">Uncharacterized protein</fullName>
    </submittedName>
</protein>
<gene>
    <name evidence="2" type="ORF">CLV25_105102</name>
</gene>
<name>A0A4V2RPY8_9BACT</name>
<dbReference type="AlphaFoldDB" id="A0A4V2RPY8"/>
<sequence length="72" mass="8197">MNLKKLQNRLVEIILKICRNSIVIGFLVFFASLTLLFSSFRTVAATLIPFVFFMFVLLGSLIISILLTLFNL</sequence>
<evidence type="ECO:0000313" key="3">
    <source>
        <dbReference type="Proteomes" id="UP000294830"/>
    </source>
</evidence>
<reference evidence="2 3" key="1">
    <citation type="submission" date="2019-03" db="EMBL/GenBank/DDBJ databases">
        <title>Genomic Encyclopedia of Archaeal and Bacterial Type Strains, Phase II (KMG-II): from individual species to whole genera.</title>
        <authorList>
            <person name="Goeker M."/>
        </authorList>
    </citation>
    <scope>NUCLEOTIDE SEQUENCE [LARGE SCALE GENOMIC DNA]</scope>
    <source>
        <strain evidence="2 3">RL-C</strain>
    </source>
</reference>
<keyword evidence="3" id="KW-1185">Reference proteome</keyword>
<evidence type="ECO:0000256" key="1">
    <source>
        <dbReference type="SAM" id="Phobius"/>
    </source>
</evidence>
<proteinExistence type="predicted"/>
<feature type="transmembrane region" description="Helical" evidence="1">
    <location>
        <begin position="46"/>
        <end position="70"/>
    </location>
</feature>
<dbReference type="EMBL" id="SLWB01000005">
    <property type="protein sequence ID" value="TCN68900.1"/>
    <property type="molecule type" value="Genomic_DNA"/>
</dbReference>
<comment type="caution">
    <text evidence="2">The sequence shown here is derived from an EMBL/GenBank/DDBJ whole genome shotgun (WGS) entry which is preliminary data.</text>
</comment>
<keyword evidence="1" id="KW-0812">Transmembrane</keyword>
<keyword evidence="1" id="KW-1133">Transmembrane helix</keyword>
<evidence type="ECO:0000313" key="2">
    <source>
        <dbReference type="EMBL" id="TCN68900.1"/>
    </source>
</evidence>
<accession>A0A4V2RPY8</accession>
<feature type="transmembrane region" description="Helical" evidence="1">
    <location>
        <begin position="21"/>
        <end position="40"/>
    </location>
</feature>